<accession>A0A8H3U4G2</accession>
<dbReference type="GO" id="GO:0003995">
    <property type="term" value="F:acyl-CoA dehydrogenase activity"/>
    <property type="evidence" value="ECO:0007669"/>
    <property type="project" value="TreeGrafter"/>
</dbReference>
<dbReference type="PANTHER" id="PTHR42707">
    <property type="entry name" value="ACYL-COA DEHYDROGENASE"/>
    <property type="match status" value="1"/>
</dbReference>
<sequence length="127" mass="13275">MAERIVGSGVCGIGTVATLLPPTSSTAEEDVGDTDAQGMPLGPWGISGFKTKRFPSVADANMAVLLARTAKGISLFYAPTRRLLTSKNQSGTLADGKENGMTIQRLKPRMGTRALPTAELVLEGELA</sequence>
<proteinExistence type="predicted"/>
<dbReference type="Proteomes" id="UP000433883">
    <property type="component" value="Unassembled WGS sequence"/>
</dbReference>
<organism evidence="1 2">
    <name type="scientific">Venturia inaequalis</name>
    <name type="common">Apple scab fungus</name>
    <dbReference type="NCBI Taxonomy" id="5025"/>
    <lineage>
        <taxon>Eukaryota</taxon>
        <taxon>Fungi</taxon>
        <taxon>Dikarya</taxon>
        <taxon>Ascomycota</taxon>
        <taxon>Pezizomycotina</taxon>
        <taxon>Dothideomycetes</taxon>
        <taxon>Pleosporomycetidae</taxon>
        <taxon>Venturiales</taxon>
        <taxon>Venturiaceae</taxon>
        <taxon>Venturia</taxon>
    </lineage>
</organism>
<dbReference type="EMBL" id="WNWQ01000933">
    <property type="protein sequence ID" value="KAE9962946.1"/>
    <property type="molecule type" value="Genomic_DNA"/>
</dbReference>
<protein>
    <submittedName>
        <fullName evidence="1">Uncharacterized protein</fullName>
    </submittedName>
</protein>
<gene>
    <name evidence="1" type="ORF">BLS_009861</name>
</gene>
<dbReference type="Gene3D" id="2.40.110.20">
    <property type="match status" value="1"/>
</dbReference>
<dbReference type="AlphaFoldDB" id="A0A8H3U4G2"/>
<evidence type="ECO:0000313" key="2">
    <source>
        <dbReference type="Proteomes" id="UP000433883"/>
    </source>
</evidence>
<dbReference type="OrthoDB" id="10251155at2759"/>
<dbReference type="InterPro" id="IPR009100">
    <property type="entry name" value="AcylCoA_DH/oxidase_NM_dom_sf"/>
</dbReference>
<dbReference type="InterPro" id="IPR052904">
    <property type="entry name" value="Acyl-CoA_dehydrogenase-like"/>
</dbReference>
<evidence type="ECO:0000313" key="1">
    <source>
        <dbReference type="EMBL" id="KAE9962946.1"/>
    </source>
</evidence>
<dbReference type="SUPFAM" id="SSF56645">
    <property type="entry name" value="Acyl-CoA dehydrogenase NM domain-like"/>
    <property type="match status" value="1"/>
</dbReference>
<comment type="caution">
    <text evidence="1">The sequence shown here is derived from an EMBL/GenBank/DDBJ whole genome shotgun (WGS) entry which is preliminary data.</text>
</comment>
<name>A0A8H3U4G2_VENIN</name>
<reference evidence="1 2" key="1">
    <citation type="submission" date="2019-11" db="EMBL/GenBank/DDBJ databases">
        <title>Venturia inaequalis Genome Resource.</title>
        <authorList>
            <person name="Lichtner F.J."/>
        </authorList>
    </citation>
    <scope>NUCLEOTIDE SEQUENCE [LARGE SCALE GENOMIC DNA]</scope>
    <source>
        <strain evidence="1">Bline_iso_100314</strain>
    </source>
</reference>
<dbReference type="PANTHER" id="PTHR42707:SF2">
    <property type="entry name" value="ACD11 DEHYDROGENASE"/>
    <property type="match status" value="1"/>
</dbReference>